<dbReference type="EMBL" id="JAFBEE010000009">
    <property type="protein sequence ID" value="MBM7615107.1"/>
    <property type="molecule type" value="Genomic_DNA"/>
</dbReference>
<reference evidence="2 3" key="1">
    <citation type="submission" date="2021-01" db="EMBL/GenBank/DDBJ databases">
        <title>Genomic Encyclopedia of Type Strains, Phase IV (KMG-IV): sequencing the most valuable type-strain genomes for metagenomic binning, comparative biology and taxonomic classification.</title>
        <authorList>
            <person name="Goeker M."/>
        </authorList>
    </citation>
    <scope>NUCLEOTIDE SEQUENCE [LARGE SCALE GENOMIC DNA]</scope>
    <source>
        <strain evidence="2 3">DSM 25890</strain>
    </source>
</reference>
<feature type="transmembrane region" description="Helical" evidence="1">
    <location>
        <begin position="179"/>
        <end position="203"/>
    </location>
</feature>
<keyword evidence="3" id="KW-1185">Reference proteome</keyword>
<feature type="transmembrane region" description="Helical" evidence="1">
    <location>
        <begin position="81"/>
        <end position="104"/>
    </location>
</feature>
<keyword evidence="1" id="KW-0472">Membrane</keyword>
<evidence type="ECO:0000256" key="1">
    <source>
        <dbReference type="SAM" id="Phobius"/>
    </source>
</evidence>
<comment type="caution">
    <text evidence="2">The sequence shown here is derived from an EMBL/GenBank/DDBJ whole genome shotgun (WGS) entry which is preliminary data.</text>
</comment>
<dbReference type="RefSeq" id="WP_204401935.1">
    <property type="nucleotide sequence ID" value="NZ_JAFBEE010000009.1"/>
</dbReference>
<evidence type="ECO:0000313" key="2">
    <source>
        <dbReference type="EMBL" id="MBM7615107.1"/>
    </source>
</evidence>
<sequence>MIKKTIEIPVNIMSYIKDNAHITVTNKYLWDVSILLLVAIIPTALFGVYTEYTRPIYLLLTISCGIWVLIVTNKKSSPKSFFLLEGVIFLIFSITLFLAAYKFFSWIGVMTIERTLFLVVLYIFSVLVSNYINLKLICNGYYTSVTNYSFKSIGIITIGSGLGIIIAKSMIGKVDSNKQVVFILGTLLILLGCIMSFGTHLLMKYYFITKLKMDDEAIISRVPEEFKGSHKK</sequence>
<keyword evidence="1" id="KW-0812">Transmembrane</keyword>
<feature type="transmembrane region" description="Helical" evidence="1">
    <location>
        <begin position="28"/>
        <end position="49"/>
    </location>
</feature>
<keyword evidence="1" id="KW-1133">Transmembrane helix</keyword>
<gene>
    <name evidence="2" type="ORF">JOC73_001669</name>
</gene>
<organism evidence="2 3">
    <name type="scientific">Alkaliphilus hydrothermalis</name>
    <dbReference type="NCBI Taxonomy" id="1482730"/>
    <lineage>
        <taxon>Bacteria</taxon>
        <taxon>Bacillati</taxon>
        <taxon>Bacillota</taxon>
        <taxon>Clostridia</taxon>
        <taxon>Peptostreptococcales</taxon>
        <taxon>Natronincolaceae</taxon>
        <taxon>Alkaliphilus</taxon>
    </lineage>
</organism>
<feature type="transmembrane region" description="Helical" evidence="1">
    <location>
        <begin position="55"/>
        <end position="72"/>
    </location>
</feature>
<accession>A0ABS2NQN8</accession>
<dbReference type="Proteomes" id="UP001314796">
    <property type="component" value="Unassembled WGS sequence"/>
</dbReference>
<evidence type="ECO:0000313" key="3">
    <source>
        <dbReference type="Proteomes" id="UP001314796"/>
    </source>
</evidence>
<protein>
    <submittedName>
        <fullName evidence="2">Uncharacterized protein</fullName>
    </submittedName>
</protein>
<name>A0ABS2NQN8_9FIRM</name>
<proteinExistence type="predicted"/>
<feature type="transmembrane region" description="Helical" evidence="1">
    <location>
        <begin position="116"/>
        <end position="136"/>
    </location>
</feature>
<feature type="transmembrane region" description="Helical" evidence="1">
    <location>
        <begin position="148"/>
        <end position="167"/>
    </location>
</feature>